<sequence length="72" mass="8350">MQKIDERKVMKYGSYTHTFVLPSIYVSDNKINSGDLFMIFRTQVNGIDALILIPKIKEQQMENNNLKRETAA</sequence>
<accession>A0A1F6FNS9</accession>
<dbReference type="AlphaFoldDB" id="A0A1F6FNS9"/>
<organism evidence="1 2">
    <name type="scientific">Candidatus Kuenenbacteria bacterium RIFCSPHIGHO2_02_FULL_39_13</name>
    <dbReference type="NCBI Taxonomy" id="1798561"/>
    <lineage>
        <taxon>Bacteria</taxon>
        <taxon>Candidatus Kueneniibacteriota</taxon>
    </lineage>
</organism>
<dbReference type="EMBL" id="MFMW01000010">
    <property type="protein sequence ID" value="OGG87510.1"/>
    <property type="molecule type" value="Genomic_DNA"/>
</dbReference>
<protein>
    <recommendedName>
        <fullName evidence="3">SpoVT-AbrB domain-containing protein</fullName>
    </recommendedName>
</protein>
<comment type="caution">
    <text evidence="1">The sequence shown here is derived from an EMBL/GenBank/DDBJ whole genome shotgun (WGS) entry which is preliminary data.</text>
</comment>
<evidence type="ECO:0000313" key="1">
    <source>
        <dbReference type="EMBL" id="OGG87510.1"/>
    </source>
</evidence>
<gene>
    <name evidence="1" type="ORF">A3B87_01460</name>
</gene>
<evidence type="ECO:0008006" key="3">
    <source>
        <dbReference type="Google" id="ProtNLM"/>
    </source>
</evidence>
<proteinExistence type="predicted"/>
<dbReference type="STRING" id="1798561.A3B87_01460"/>
<name>A0A1F6FNS9_9BACT</name>
<dbReference type="Proteomes" id="UP000179136">
    <property type="component" value="Unassembled WGS sequence"/>
</dbReference>
<evidence type="ECO:0000313" key="2">
    <source>
        <dbReference type="Proteomes" id="UP000179136"/>
    </source>
</evidence>
<reference evidence="1 2" key="1">
    <citation type="journal article" date="2016" name="Nat. Commun.">
        <title>Thousands of microbial genomes shed light on interconnected biogeochemical processes in an aquifer system.</title>
        <authorList>
            <person name="Anantharaman K."/>
            <person name="Brown C.T."/>
            <person name="Hug L.A."/>
            <person name="Sharon I."/>
            <person name="Castelle C.J."/>
            <person name="Probst A.J."/>
            <person name="Thomas B.C."/>
            <person name="Singh A."/>
            <person name="Wilkins M.J."/>
            <person name="Karaoz U."/>
            <person name="Brodie E.L."/>
            <person name="Williams K.H."/>
            <person name="Hubbard S.S."/>
            <person name="Banfield J.F."/>
        </authorList>
    </citation>
    <scope>NUCLEOTIDE SEQUENCE [LARGE SCALE GENOMIC DNA]</scope>
</reference>